<sequence length="323" mass="36743">MKFFQGIDAADPASVQQVIQNTKDRLKITKGLNTAEREKARLEREAARVCAEKACENPMAEHLIDLFLKTSKIPDGGLIGITGVILSEVQDTARFRFDTTIYEEAAKALETALLAKQFHEGISIRLPKTDWPEDRYSTPESWSGSDIPAAAKKRAPKIEQSNHTPKCAFEGLRYTAPKKASQRCDERRLSISSSGQDLVDGPSQPGPRKSQKFSTMNRSKDREGDRDSLDELFDDLTEDESSEIIVRRLRYKMISSKGFMKAAEGKRQWCYQVLWKGEETTWEPVAEMKTQYLEVVNVFERLMKIKNRHGPRTRAVLQKKKTI</sequence>
<feature type="coiled-coil region" evidence="1">
    <location>
        <begin position="25"/>
        <end position="52"/>
    </location>
</feature>
<feature type="region of interest" description="Disordered" evidence="2">
    <location>
        <begin position="180"/>
        <end position="231"/>
    </location>
</feature>
<keyword evidence="1" id="KW-0175">Coiled coil</keyword>
<dbReference type="CDD" id="cd00024">
    <property type="entry name" value="CD_CSD"/>
    <property type="match status" value="1"/>
</dbReference>
<gene>
    <name evidence="3" type="ORF">VTL71DRAFT_4494</name>
</gene>
<feature type="compositionally biased region" description="Basic and acidic residues" evidence="2">
    <location>
        <begin position="218"/>
        <end position="229"/>
    </location>
</feature>
<feature type="region of interest" description="Disordered" evidence="2">
    <location>
        <begin position="129"/>
        <end position="162"/>
    </location>
</feature>
<evidence type="ECO:0000313" key="4">
    <source>
        <dbReference type="Proteomes" id="UP001595075"/>
    </source>
</evidence>
<dbReference type="Proteomes" id="UP001595075">
    <property type="component" value="Unassembled WGS sequence"/>
</dbReference>
<keyword evidence="4" id="KW-1185">Reference proteome</keyword>
<evidence type="ECO:0000256" key="2">
    <source>
        <dbReference type="SAM" id="MobiDB-lite"/>
    </source>
</evidence>
<proteinExistence type="predicted"/>
<protein>
    <recommendedName>
        <fullName evidence="5">Chromo domain-containing protein</fullName>
    </recommendedName>
</protein>
<evidence type="ECO:0008006" key="5">
    <source>
        <dbReference type="Google" id="ProtNLM"/>
    </source>
</evidence>
<organism evidence="3 4">
    <name type="scientific">Oculimacula yallundae</name>
    <dbReference type="NCBI Taxonomy" id="86028"/>
    <lineage>
        <taxon>Eukaryota</taxon>
        <taxon>Fungi</taxon>
        <taxon>Dikarya</taxon>
        <taxon>Ascomycota</taxon>
        <taxon>Pezizomycotina</taxon>
        <taxon>Leotiomycetes</taxon>
        <taxon>Helotiales</taxon>
        <taxon>Ploettnerulaceae</taxon>
        <taxon>Oculimacula</taxon>
    </lineage>
</organism>
<name>A0ABR4C2R3_9HELO</name>
<comment type="caution">
    <text evidence="3">The sequence shown here is derived from an EMBL/GenBank/DDBJ whole genome shotgun (WGS) entry which is preliminary data.</text>
</comment>
<reference evidence="3 4" key="1">
    <citation type="journal article" date="2024" name="Commun. Biol.">
        <title>Comparative genomic analysis of thermophilic fungi reveals convergent evolutionary adaptations and gene losses.</title>
        <authorList>
            <person name="Steindorff A.S."/>
            <person name="Aguilar-Pontes M.V."/>
            <person name="Robinson A.J."/>
            <person name="Andreopoulos B."/>
            <person name="LaButti K."/>
            <person name="Kuo A."/>
            <person name="Mondo S."/>
            <person name="Riley R."/>
            <person name="Otillar R."/>
            <person name="Haridas S."/>
            <person name="Lipzen A."/>
            <person name="Grimwood J."/>
            <person name="Schmutz J."/>
            <person name="Clum A."/>
            <person name="Reid I.D."/>
            <person name="Moisan M.C."/>
            <person name="Butler G."/>
            <person name="Nguyen T.T.M."/>
            <person name="Dewar K."/>
            <person name="Conant G."/>
            <person name="Drula E."/>
            <person name="Henrissat B."/>
            <person name="Hansel C."/>
            <person name="Singer S."/>
            <person name="Hutchinson M.I."/>
            <person name="de Vries R.P."/>
            <person name="Natvig D.O."/>
            <person name="Powell A.J."/>
            <person name="Tsang A."/>
            <person name="Grigoriev I.V."/>
        </authorList>
    </citation>
    <scope>NUCLEOTIDE SEQUENCE [LARGE SCALE GENOMIC DNA]</scope>
    <source>
        <strain evidence="3 4">CBS 494.80</strain>
    </source>
</reference>
<evidence type="ECO:0000313" key="3">
    <source>
        <dbReference type="EMBL" id="KAL2064000.1"/>
    </source>
</evidence>
<dbReference type="EMBL" id="JAZHXI010000014">
    <property type="protein sequence ID" value="KAL2064000.1"/>
    <property type="molecule type" value="Genomic_DNA"/>
</dbReference>
<accession>A0ABR4C2R3</accession>
<evidence type="ECO:0000256" key="1">
    <source>
        <dbReference type="SAM" id="Coils"/>
    </source>
</evidence>